<gene>
    <name evidence="2" type="ORF">H9S92_13945</name>
</gene>
<evidence type="ECO:0000256" key="1">
    <source>
        <dbReference type="SAM" id="SignalP"/>
    </source>
</evidence>
<dbReference type="InterPro" id="IPR011044">
    <property type="entry name" value="Quino_amine_DH_bsu"/>
</dbReference>
<dbReference type="InterPro" id="IPR015943">
    <property type="entry name" value="WD40/YVTN_repeat-like_dom_sf"/>
</dbReference>
<accession>A0A923T987</accession>
<dbReference type="RefSeq" id="WP_187467319.1">
    <property type="nucleotide sequence ID" value="NZ_JACSIT010000122.1"/>
</dbReference>
<comment type="caution">
    <text evidence="2">The sequence shown here is derived from an EMBL/GenBank/DDBJ whole genome shotgun (WGS) entry which is preliminary data.</text>
</comment>
<dbReference type="Gene3D" id="2.130.10.10">
    <property type="entry name" value="YVTN repeat-like/Quinoprotein amine dehydrogenase"/>
    <property type="match status" value="1"/>
</dbReference>
<dbReference type="PANTHER" id="PTHR34512:SF30">
    <property type="entry name" value="OUTER MEMBRANE PROTEIN ASSEMBLY FACTOR BAMB"/>
    <property type="match status" value="1"/>
</dbReference>
<dbReference type="Proteomes" id="UP000650081">
    <property type="component" value="Unassembled WGS sequence"/>
</dbReference>
<protein>
    <submittedName>
        <fullName evidence="2">Uncharacterized protein</fullName>
    </submittedName>
</protein>
<dbReference type="AlphaFoldDB" id="A0A923T987"/>
<organism evidence="2 3">
    <name type="scientific">Neolewinella lacunae</name>
    <dbReference type="NCBI Taxonomy" id="1517758"/>
    <lineage>
        <taxon>Bacteria</taxon>
        <taxon>Pseudomonadati</taxon>
        <taxon>Bacteroidota</taxon>
        <taxon>Saprospiria</taxon>
        <taxon>Saprospirales</taxon>
        <taxon>Lewinellaceae</taxon>
        <taxon>Neolewinella</taxon>
    </lineage>
</organism>
<dbReference type="EMBL" id="JACSIT010000122">
    <property type="protein sequence ID" value="MBC6995274.1"/>
    <property type="molecule type" value="Genomic_DNA"/>
</dbReference>
<evidence type="ECO:0000313" key="2">
    <source>
        <dbReference type="EMBL" id="MBC6995274.1"/>
    </source>
</evidence>
<evidence type="ECO:0000313" key="3">
    <source>
        <dbReference type="Proteomes" id="UP000650081"/>
    </source>
</evidence>
<sequence>MLPLLLVCAALTSVSLAAQEKVWDADLFTALNSVNWIQQGNDGTLLASGDKALLGMDHQSGKILWTNADLQAVNKESYFNVEGLPIAYLEYSTGMKNRGAIINVHTGEVYFDTGEEGLRIQSYTSLPEQNSILFEATEGKQRKIINFDLKTLKVNWTADAGEVKGLLNQVKKLAGVGSFISQGPMFTKDGEMILGIKDQIHVFDFASGTRKWQQETDKDIKALVYSPINNSLYLGILKSNRLTVLAPSTGEDITPGKLKLKGAMLDILPDASGNLILVETEGFNLIDPATNDLIWKKSYKIEALEEVIPHANGFIAIGKTEKESEIHYTDKSGDKIWGTKVKGYAYFAVPTPKGVMYISTERSNILSFADGKDVWDKDVKFRSIPAVAYDEKTDQVFLFENKTAFRFSFAEGKIEVIGEALELADVKRSTPLEAEALPAGYFVFDDQHLSLIDRSGKLVYTAYYKPMVVVNLMSVAQFGLAAAGVDLDIQGTMSNIETMKDISNGAYKTGQSQSGSRAETRKDFSMGVGNTELMNVTSTRLYNSLQTKDFKFLTAQSEDGTKKAIYMIEKATGKILKEIPLTDKDPGYEIDEVDQLIFVNEKNRTVTAYKM</sequence>
<name>A0A923T987_9BACT</name>
<dbReference type="PANTHER" id="PTHR34512">
    <property type="entry name" value="CELL SURFACE PROTEIN"/>
    <property type="match status" value="1"/>
</dbReference>
<proteinExistence type="predicted"/>
<keyword evidence="1" id="KW-0732">Signal</keyword>
<reference evidence="2" key="1">
    <citation type="submission" date="2020-08" db="EMBL/GenBank/DDBJ databases">
        <title>Lewinella bacteria from marine environments.</title>
        <authorList>
            <person name="Zhong Y."/>
        </authorList>
    </citation>
    <scope>NUCLEOTIDE SEQUENCE</scope>
    <source>
        <strain evidence="2">KCTC 42187</strain>
    </source>
</reference>
<feature type="signal peptide" evidence="1">
    <location>
        <begin position="1"/>
        <end position="17"/>
    </location>
</feature>
<keyword evidence="3" id="KW-1185">Reference proteome</keyword>
<feature type="chain" id="PRO_5037111646" evidence="1">
    <location>
        <begin position="18"/>
        <end position="611"/>
    </location>
</feature>
<dbReference type="SUPFAM" id="SSF50969">
    <property type="entry name" value="YVTN repeat-like/Quinoprotein amine dehydrogenase"/>
    <property type="match status" value="1"/>
</dbReference>